<protein>
    <submittedName>
        <fullName evidence="1">Uncharacterized protein</fullName>
    </submittedName>
</protein>
<evidence type="ECO:0000313" key="1">
    <source>
        <dbReference type="EMBL" id="CAD7259847.1"/>
    </source>
</evidence>
<dbReference type="EMBL" id="OC001409">
    <property type="protein sequence ID" value="CAD7259847.1"/>
    <property type="molecule type" value="Genomic_DNA"/>
</dbReference>
<reference evidence="1" key="1">
    <citation type="submission" date="2020-11" db="EMBL/GenBank/DDBJ databases">
        <authorList>
            <person name="Tran Van P."/>
        </authorList>
    </citation>
    <scope>NUCLEOTIDE SEQUENCE</scope>
</reference>
<organism evidence="1">
    <name type="scientific">Timema shepardi</name>
    <name type="common">Walking stick</name>
    <dbReference type="NCBI Taxonomy" id="629360"/>
    <lineage>
        <taxon>Eukaryota</taxon>
        <taxon>Metazoa</taxon>
        <taxon>Ecdysozoa</taxon>
        <taxon>Arthropoda</taxon>
        <taxon>Hexapoda</taxon>
        <taxon>Insecta</taxon>
        <taxon>Pterygota</taxon>
        <taxon>Neoptera</taxon>
        <taxon>Polyneoptera</taxon>
        <taxon>Phasmatodea</taxon>
        <taxon>Timematodea</taxon>
        <taxon>Timematoidea</taxon>
        <taxon>Timematidae</taxon>
        <taxon>Timema</taxon>
    </lineage>
</organism>
<gene>
    <name evidence="1" type="ORF">TSIB3V08_LOCUS4043</name>
</gene>
<dbReference type="AlphaFoldDB" id="A0A7R9FYC7"/>
<proteinExistence type="predicted"/>
<name>A0A7R9FYC7_TIMSH</name>
<sequence length="87" mass="10257">MLYKRKNGLFQKDTRMVSSRIIQIYLNNQVTSNGNTSLAKRSREIIKYIYNILIMALDKKLLNGKEKVVILFQDTLNRHLKKNDVIM</sequence>
<accession>A0A7R9FYC7</accession>